<feature type="region of interest" description="Disordered" evidence="1">
    <location>
        <begin position="1"/>
        <end position="424"/>
    </location>
</feature>
<name>A0A6J4H1R8_9ACTN</name>
<feature type="compositionally biased region" description="Basic residues" evidence="1">
    <location>
        <begin position="207"/>
        <end position="225"/>
    </location>
</feature>
<feature type="compositionally biased region" description="Basic and acidic residues" evidence="1">
    <location>
        <begin position="65"/>
        <end position="82"/>
    </location>
</feature>
<protein>
    <submittedName>
        <fullName evidence="2">Maltodextrin ABC transporter, substrate-binding protein MdxE</fullName>
    </submittedName>
</protein>
<feature type="compositionally biased region" description="Low complexity" evidence="1">
    <location>
        <begin position="316"/>
        <end position="325"/>
    </location>
</feature>
<feature type="compositionally biased region" description="Low complexity" evidence="1">
    <location>
        <begin position="343"/>
        <end position="353"/>
    </location>
</feature>
<sequence>AQTAPQAPHGGAARRGHAPRGRVRRRRWRRARAAAGGRRDLRRVRRLADDLGGRGPQQVAVPAGEEVRRGQRRDGVAAEHPGRQAPGPVRHRLAGRQGPGPGAGRARLDRQPGAERRDRPGPADLRAVGRLQPAGDQGRHLRRPGLRDPVRGGEPGAVPEHRARPGGTGHHRRDAEGRQGAGGGRQDAGGRGLAVRPDRQPVPRVPVLHRRRRLPVRHDRRRRLRPQGPRSEQAGGAGRDGQLRQVRREGPGPVQAVDHRGQRHRPVHRQEDRVHGGRPVAGRRPGQVRGQVRRLAGARLHRRHPGQAVRRRPVDVRGQQGQEQGRGPGVRDELLRHRGGRGRALQGRPAAAGADRRPGGRRHRQPDAAEVPGRRQGRRHPAGHPGDGHGVGPVGQGRGRHHRRRGPGGGHQGGRHRHRAPDQV</sequence>
<evidence type="ECO:0000256" key="1">
    <source>
        <dbReference type="SAM" id="MobiDB-lite"/>
    </source>
</evidence>
<feature type="compositionally biased region" description="Low complexity" evidence="1">
    <location>
        <begin position="277"/>
        <end position="298"/>
    </location>
</feature>
<dbReference type="EMBL" id="CADCTP010000001">
    <property type="protein sequence ID" value="CAA9210631.1"/>
    <property type="molecule type" value="Genomic_DNA"/>
</dbReference>
<organism evidence="2">
    <name type="scientific">uncultured Mycobacteriales bacterium</name>
    <dbReference type="NCBI Taxonomy" id="581187"/>
    <lineage>
        <taxon>Bacteria</taxon>
        <taxon>Bacillati</taxon>
        <taxon>Actinomycetota</taxon>
        <taxon>Actinomycetes</taxon>
        <taxon>Mycobacteriales</taxon>
        <taxon>environmental samples</taxon>
    </lineage>
</organism>
<feature type="non-terminal residue" evidence="2">
    <location>
        <position position="424"/>
    </location>
</feature>
<dbReference type="AlphaFoldDB" id="A0A6J4H1R8"/>
<feature type="compositionally biased region" description="Gly residues" evidence="1">
    <location>
        <begin position="179"/>
        <end position="192"/>
    </location>
</feature>
<feature type="non-terminal residue" evidence="2">
    <location>
        <position position="1"/>
    </location>
</feature>
<reference evidence="2" key="1">
    <citation type="submission" date="2020-02" db="EMBL/GenBank/DDBJ databases">
        <authorList>
            <person name="Meier V. D."/>
        </authorList>
    </citation>
    <scope>NUCLEOTIDE SEQUENCE</scope>
    <source>
        <strain evidence="2">AVDCRST_MAG41</strain>
    </source>
</reference>
<feature type="compositionally biased region" description="Basic and acidic residues" evidence="1">
    <location>
        <begin position="106"/>
        <end position="121"/>
    </location>
</feature>
<gene>
    <name evidence="2" type="ORF">AVDCRST_MAG41-270</name>
</gene>
<evidence type="ECO:0000313" key="2">
    <source>
        <dbReference type="EMBL" id="CAA9210631.1"/>
    </source>
</evidence>
<proteinExistence type="predicted"/>
<feature type="compositionally biased region" description="Gly residues" evidence="1">
    <location>
        <begin position="388"/>
        <end position="397"/>
    </location>
</feature>
<feature type="compositionally biased region" description="Basic residues" evidence="1">
    <location>
        <begin position="413"/>
        <end position="424"/>
    </location>
</feature>
<accession>A0A6J4H1R8</accession>
<feature type="compositionally biased region" description="Basic residues" evidence="1">
    <location>
        <begin position="12"/>
        <end position="32"/>
    </location>
</feature>
<feature type="compositionally biased region" description="Basic residues" evidence="1">
    <location>
        <begin position="299"/>
        <end position="311"/>
    </location>
</feature>